<evidence type="ECO:0000256" key="7">
    <source>
        <dbReference type="SAM" id="SignalP"/>
    </source>
</evidence>
<dbReference type="InterPro" id="IPR005644">
    <property type="entry name" value="NolW-like"/>
</dbReference>
<proteinExistence type="inferred from homology"/>
<feature type="compositionally biased region" description="Low complexity" evidence="6">
    <location>
        <begin position="407"/>
        <end position="425"/>
    </location>
</feature>
<dbReference type="Gene3D" id="3.55.50.30">
    <property type="match status" value="1"/>
</dbReference>
<sequence>MIVSYRRILLAACLGPATVLLAQIPPQARPTNPNAVPPPGAAGFNRPRPNVPPTGGAPQRPGAAGNAANPGEERPAIRPEDAIKPGGGVELQFPNTPLSQILLVYEDLTGLKIIRDAAIEQVTVSIETTGELPKDRAIMFIEKSLLLNGYSFAPAGEGMVKILGEGKKAQAEGAPLFEAAADLPETDQVVSFVAILKYLTPDDAVKAIDQIIPRHSYGVITPVPNAKALVIVENSNTIRSILGLLERLDVKPGATVTKRIQLVRSDAEDVKKALDEILGLDEKEGGAGGATGRPSTPTIAQPGGIPQPQLAALPAGVGAEGSTAAEVKPKILAIPRTNRLLVIAMPDTLEYIETLVTELDAASELRTFVSRTLNYLGVEAAMGIISDAIARTEGEDSGSGGSGGVNSLGQSNSSSSNNRNSSTGTSGSGTGSSGLFGNSSSSGFGSSSNGGFGSSSSGFGSSSGGGFGGGGSGLGGGGGGNLQPLRPNNGPRSLVIGKTLLISDPTANSLFASGPPEHLRVLNEILDELDRRPQQILISAVIGEVQLSKGESFGVEWLFRSRRNGTATGASSSLASRLGSGIAPLNPRLPLSLTDLATGNGFAFYGAISQNVDVIVNALDSYQNFKVISRPSVFTMNNTPALISSGQSFPIATSTQGLVGGGANNGLLSNVQYQDVALSLNIVPLINSDDELTLQISQENSEATDNTEIAGNEYPVLSKQLLNTVVMCKNQSTVLLGGLIREGKSKDRTGVPILSNVPVLNFLTGSRGKDDARRELLIFIEPRIVRADYDLPPSAQDSPGNSSFGREVTGFMNHEKNRQSYPSKEVYAPPPVKEGRLRSLVNKLFKRDPKAEEIPFGTPELQ</sequence>
<dbReference type="InterPro" id="IPR038591">
    <property type="entry name" value="NolW-like_sf"/>
</dbReference>
<dbReference type="EMBL" id="BAABIA010000009">
    <property type="protein sequence ID" value="GAA5146525.1"/>
    <property type="molecule type" value="Genomic_DNA"/>
</dbReference>
<dbReference type="InterPro" id="IPR050810">
    <property type="entry name" value="Bact_Secretion_Sys_Channel"/>
</dbReference>
<feature type="region of interest" description="Disordered" evidence="6">
    <location>
        <begin position="30"/>
        <end position="90"/>
    </location>
</feature>
<comment type="caution">
    <text evidence="10">The sequence shown here is derived from an EMBL/GenBank/DDBJ whole genome shotgun (WGS) entry which is preliminary data.</text>
</comment>
<evidence type="ECO:0000313" key="11">
    <source>
        <dbReference type="Proteomes" id="UP001499852"/>
    </source>
</evidence>
<reference evidence="11" key="1">
    <citation type="journal article" date="2019" name="Int. J. Syst. Evol. Microbiol.">
        <title>The Global Catalogue of Microorganisms (GCM) 10K type strain sequencing project: providing services to taxonomists for standard genome sequencing and annotation.</title>
        <authorList>
            <consortium name="The Broad Institute Genomics Platform"/>
            <consortium name="The Broad Institute Genome Sequencing Center for Infectious Disease"/>
            <person name="Wu L."/>
            <person name="Ma J."/>
        </authorList>
    </citation>
    <scope>NUCLEOTIDE SEQUENCE [LARGE SCALE GENOMIC DNA]</scope>
    <source>
        <strain evidence="11">JCM 18053</strain>
    </source>
</reference>
<comment type="subcellular location">
    <subcellularLocation>
        <location evidence="5">Cell outer membrane</location>
    </subcellularLocation>
    <subcellularLocation>
        <location evidence="1">Membrane</location>
    </subcellularLocation>
</comment>
<comment type="similarity">
    <text evidence="4">Belongs to the bacterial secretin family.</text>
</comment>
<evidence type="ECO:0008006" key="12">
    <source>
        <dbReference type="Google" id="ProtNLM"/>
    </source>
</evidence>
<feature type="domain" description="NolW-like" evidence="9">
    <location>
        <begin position="257"/>
        <end position="363"/>
    </location>
</feature>
<keyword evidence="5" id="KW-0813">Transport</keyword>
<feature type="domain" description="Type II/III secretion system secretin-like" evidence="8">
    <location>
        <begin position="618"/>
        <end position="786"/>
    </location>
</feature>
<organism evidence="10 11">
    <name type="scientific">Prosthecobacter algae</name>
    <dbReference type="NCBI Taxonomy" id="1144682"/>
    <lineage>
        <taxon>Bacteria</taxon>
        <taxon>Pseudomonadati</taxon>
        <taxon>Verrucomicrobiota</taxon>
        <taxon>Verrucomicrobiia</taxon>
        <taxon>Verrucomicrobiales</taxon>
        <taxon>Verrucomicrobiaceae</taxon>
        <taxon>Prosthecobacter</taxon>
    </lineage>
</organism>
<dbReference type="Proteomes" id="UP001499852">
    <property type="component" value="Unassembled WGS sequence"/>
</dbReference>
<dbReference type="PRINTS" id="PR00811">
    <property type="entry name" value="BCTERIALGSPD"/>
</dbReference>
<keyword evidence="2 7" id="KW-0732">Signal</keyword>
<feature type="region of interest" description="Disordered" evidence="6">
    <location>
        <begin position="790"/>
        <end position="830"/>
    </location>
</feature>
<evidence type="ECO:0000259" key="9">
    <source>
        <dbReference type="Pfam" id="PF03958"/>
    </source>
</evidence>
<dbReference type="Pfam" id="PF03958">
    <property type="entry name" value="Secretin_N"/>
    <property type="match status" value="1"/>
</dbReference>
<gene>
    <name evidence="10" type="ORF">GCM10023213_39730</name>
</gene>
<dbReference type="Gene3D" id="3.30.1370.120">
    <property type="match status" value="2"/>
</dbReference>
<feature type="region of interest" description="Disordered" evidence="6">
    <location>
        <begin position="282"/>
        <end position="306"/>
    </location>
</feature>
<dbReference type="Pfam" id="PF00263">
    <property type="entry name" value="Secretin"/>
    <property type="match status" value="1"/>
</dbReference>
<feature type="region of interest" description="Disordered" evidence="6">
    <location>
        <begin position="446"/>
        <end position="490"/>
    </location>
</feature>
<accession>A0ABP9PHA9</accession>
<feature type="compositionally biased region" description="Gly residues" evidence="6">
    <location>
        <begin position="461"/>
        <end position="481"/>
    </location>
</feature>
<evidence type="ECO:0000259" key="8">
    <source>
        <dbReference type="Pfam" id="PF00263"/>
    </source>
</evidence>
<evidence type="ECO:0000256" key="2">
    <source>
        <dbReference type="ARBA" id="ARBA00022729"/>
    </source>
</evidence>
<evidence type="ECO:0000256" key="1">
    <source>
        <dbReference type="ARBA" id="ARBA00004370"/>
    </source>
</evidence>
<keyword evidence="11" id="KW-1185">Reference proteome</keyword>
<dbReference type="PANTHER" id="PTHR30332">
    <property type="entry name" value="PROBABLE GENERAL SECRETION PATHWAY PROTEIN D"/>
    <property type="match status" value="1"/>
</dbReference>
<evidence type="ECO:0000256" key="6">
    <source>
        <dbReference type="SAM" id="MobiDB-lite"/>
    </source>
</evidence>
<feature type="compositionally biased region" description="Polar residues" evidence="6">
    <location>
        <begin position="795"/>
        <end position="804"/>
    </location>
</feature>
<dbReference type="InterPro" id="IPR004846">
    <property type="entry name" value="T2SS/T3SS_dom"/>
</dbReference>
<dbReference type="PANTHER" id="PTHR30332:SF24">
    <property type="entry name" value="SECRETIN GSPD-RELATED"/>
    <property type="match status" value="1"/>
</dbReference>
<feature type="compositionally biased region" description="Low complexity" evidence="6">
    <location>
        <begin position="53"/>
        <end position="70"/>
    </location>
</feature>
<feature type="compositionally biased region" description="Basic and acidic residues" evidence="6">
    <location>
        <begin position="71"/>
        <end position="83"/>
    </location>
</feature>
<evidence type="ECO:0000256" key="3">
    <source>
        <dbReference type="ARBA" id="ARBA00023136"/>
    </source>
</evidence>
<dbReference type="RefSeq" id="WP_345738154.1">
    <property type="nucleotide sequence ID" value="NZ_BAABIA010000009.1"/>
</dbReference>
<feature type="compositionally biased region" description="Gly residues" evidence="6">
    <location>
        <begin position="397"/>
        <end position="406"/>
    </location>
</feature>
<feature type="signal peptide" evidence="7">
    <location>
        <begin position="1"/>
        <end position="22"/>
    </location>
</feature>
<keyword evidence="3" id="KW-0472">Membrane</keyword>
<evidence type="ECO:0000313" key="10">
    <source>
        <dbReference type="EMBL" id="GAA5146525.1"/>
    </source>
</evidence>
<evidence type="ECO:0000256" key="5">
    <source>
        <dbReference type="RuleBase" id="RU004004"/>
    </source>
</evidence>
<name>A0ABP9PHA9_9BACT</name>
<protein>
    <recommendedName>
        <fullName evidence="12">General secretion pathway protein D</fullName>
    </recommendedName>
</protein>
<feature type="region of interest" description="Disordered" evidence="6">
    <location>
        <begin position="393"/>
        <end position="434"/>
    </location>
</feature>
<dbReference type="InterPro" id="IPR001775">
    <property type="entry name" value="GspD/PilQ"/>
</dbReference>
<evidence type="ECO:0000256" key="4">
    <source>
        <dbReference type="RuleBase" id="RU004003"/>
    </source>
</evidence>
<feature type="chain" id="PRO_5045746430" description="General secretion pathway protein D" evidence="7">
    <location>
        <begin position="23"/>
        <end position="862"/>
    </location>
</feature>